<name>A0A1X7NE46_9MICO</name>
<dbReference type="STRING" id="1891671.SAMN06295885_1191"/>
<dbReference type="Proteomes" id="UP000193711">
    <property type="component" value="Unassembled WGS sequence"/>
</dbReference>
<organism evidence="2 3">
    <name type="scientific">Rathayibacter oskolensis</name>
    <dbReference type="NCBI Taxonomy" id="1891671"/>
    <lineage>
        <taxon>Bacteria</taxon>
        <taxon>Bacillati</taxon>
        <taxon>Actinomycetota</taxon>
        <taxon>Actinomycetes</taxon>
        <taxon>Micrococcales</taxon>
        <taxon>Microbacteriaceae</taxon>
        <taxon>Rathayibacter</taxon>
    </lineage>
</organism>
<reference evidence="3" key="1">
    <citation type="submission" date="2017-04" db="EMBL/GenBank/DDBJ databases">
        <authorList>
            <person name="Varghese N."/>
            <person name="Submissions S."/>
        </authorList>
    </citation>
    <scope>NUCLEOTIDE SEQUENCE [LARGE SCALE GENOMIC DNA]</scope>
    <source>
        <strain evidence="3">VKM Ac-2121</strain>
    </source>
</reference>
<dbReference type="Pfam" id="PF24096">
    <property type="entry name" value="DUF7379"/>
    <property type="match status" value="1"/>
</dbReference>
<dbReference type="EMBL" id="FXBM01000001">
    <property type="protein sequence ID" value="SMH35983.1"/>
    <property type="molecule type" value="Genomic_DNA"/>
</dbReference>
<dbReference type="InterPro" id="IPR055803">
    <property type="entry name" value="DUF7379"/>
</dbReference>
<dbReference type="AlphaFoldDB" id="A0A1X7NE46"/>
<dbReference type="Gene3D" id="3.40.50.1820">
    <property type="entry name" value="alpha/beta hydrolase"/>
    <property type="match status" value="1"/>
</dbReference>
<keyword evidence="3" id="KW-1185">Reference proteome</keyword>
<sequence length="505" mass="53665">MSAPLRPTGTVQYRNVRITTPGMTGTIETVVATGAGGQRRSLDGSLRLTRALEAVGAEHQYTIVLDGLRATSPNADGDSRAPRVAAAPTIDVSVPSPPSTYGEFLVYVSEDDVVSFHFPEPTDDSGIGDDLRAPGRTVYRVPRALVASTAAGRDRGDQTRRWGSRIAAKLLKIVFFPLRPALRSVGGYFAREWESTHALHRLRTVTEDDYDSEDAPNVRGADHPEWAAIDGRRALLLLHGTFSTTAGAFRGLPPGIVGAMARRYAGILAFDHPTVSVAPDSNAAAFEKLVPDGLDVELDIVAHSRGGLVARELVRRQVTGVGLGPGVRIRSVTLVATPNAGTALAEFENLSHWVDRAANLVSLIEGPGDVLAIILTVVKHLAVGVSDGLTGLTAMQAPEAGNYLATLNVPESVGSTVFHTIASDFEPAPGSPFGRIARDAGLDVVFGGADNDLVVPTEGVSVIPSLQEFAPVDPYCFTTDRSIDHSAYFAQREVTEKLTQWLGLT</sequence>
<proteinExistence type="predicted"/>
<accession>A0A1X7NE46</accession>
<feature type="domain" description="DUF7379" evidence="1">
    <location>
        <begin position="235"/>
        <end position="408"/>
    </location>
</feature>
<evidence type="ECO:0000313" key="3">
    <source>
        <dbReference type="Proteomes" id="UP000193711"/>
    </source>
</evidence>
<dbReference type="SUPFAM" id="SSF53474">
    <property type="entry name" value="alpha/beta-Hydrolases"/>
    <property type="match status" value="1"/>
</dbReference>
<gene>
    <name evidence="2" type="ORF">SAMN06295885_1191</name>
</gene>
<protein>
    <recommendedName>
        <fullName evidence="1">DUF7379 domain-containing protein</fullName>
    </recommendedName>
</protein>
<evidence type="ECO:0000313" key="2">
    <source>
        <dbReference type="EMBL" id="SMH35983.1"/>
    </source>
</evidence>
<dbReference type="InterPro" id="IPR029058">
    <property type="entry name" value="AB_hydrolase_fold"/>
</dbReference>
<evidence type="ECO:0000259" key="1">
    <source>
        <dbReference type="Pfam" id="PF24096"/>
    </source>
</evidence>